<keyword evidence="4" id="KW-1278">Translocase</keyword>
<dbReference type="EMBL" id="LAXI01000007">
    <property type="protein sequence ID" value="KRS17375.1"/>
    <property type="molecule type" value="Genomic_DNA"/>
</dbReference>
<dbReference type="InterPro" id="IPR002023">
    <property type="entry name" value="NuoE-like"/>
</dbReference>
<dbReference type="GO" id="GO:0098662">
    <property type="term" value="P:inorganic cation transmembrane transport"/>
    <property type="evidence" value="ECO:0007669"/>
    <property type="project" value="UniProtKB-ARBA"/>
</dbReference>
<evidence type="ECO:0000256" key="7">
    <source>
        <dbReference type="ARBA" id="ARBA00023027"/>
    </source>
</evidence>
<dbReference type="GO" id="GO:0008324">
    <property type="term" value="F:monoatomic cation transmembrane transporter activity"/>
    <property type="evidence" value="ECO:0007669"/>
    <property type="project" value="UniProtKB-ARBA"/>
</dbReference>
<dbReference type="Proteomes" id="UP000325785">
    <property type="component" value="Chromosome"/>
</dbReference>
<evidence type="ECO:0000313" key="11">
    <source>
        <dbReference type="EMBL" id="KRS17375.1"/>
    </source>
</evidence>
<dbReference type="InterPro" id="IPR042128">
    <property type="entry name" value="NuoE_dom"/>
</dbReference>
<dbReference type="GO" id="GO:0022890">
    <property type="term" value="F:inorganic cation transmembrane transporter activity"/>
    <property type="evidence" value="ECO:0007669"/>
    <property type="project" value="UniProtKB-ARBA"/>
</dbReference>
<dbReference type="CDD" id="cd03064">
    <property type="entry name" value="TRX_Fd_NuoE"/>
    <property type="match status" value="1"/>
</dbReference>
<accession>A0A0T5P920</accession>
<evidence type="ECO:0000313" key="12">
    <source>
        <dbReference type="EMBL" id="QEW26552.1"/>
    </source>
</evidence>
<keyword evidence="12" id="KW-0560">Oxidoreductase</keyword>
<keyword evidence="7" id="KW-0520">NAD</keyword>
<gene>
    <name evidence="12" type="primary">nqo2</name>
    <name evidence="12" type="ORF">RIdsm_02352</name>
    <name evidence="11" type="ORF">XM52_12810</name>
</gene>
<dbReference type="FunFam" id="3.40.30.10:FF:000022">
    <property type="entry name" value="NADH dehydrogenase flavoprotein 2, mitochondrial"/>
    <property type="match status" value="1"/>
</dbReference>
<dbReference type="GO" id="GO:0051537">
    <property type="term" value="F:2 iron, 2 sulfur cluster binding"/>
    <property type="evidence" value="ECO:0007669"/>
    <property type="project" value="UniProtKB-KW"/>
</dbReference>
<evidence type="ECO:0000256" key="9">
    <source>
        <dbReference type="ARBA" id="ARBA00047712"/>
    </source>
</evidence>
<dbReference type="FunFam" id="1.10.10.1590:FF:000001">
    <property type="entry name" value="NADH-quinone oxidoreductase subunit E"/>
    <property type="match status" value="1"/>
</dbReference>
<proteinExistence type="inferred from homology"/>
<dbReference type="GO" id="GO:0022804">
    <property type="term" value="F:active transmembrane transporter activity"/>
    <property type="evidence" value="ECO:0007669"/>
    <property type="project" value="UniProtKB-ARBA"/>
</dbReference>
<dbReference type="GO" id="GO:0031090">
    <property type="term" value="C:organelle membrane"/>
    <property type="evidence" value="ECO:0007669"/>
    <property type="project" value="UniProtKB-ARBA"/>
</dbReference>
<dbReference type="GO" id="GO:0098796">
    <property type="term" value="C:membrane protein complex"/>
    <property type="evidence" value="ECO:0007669"/>
    <property type="project" value="UniProtKB-ARBA"/>
</dbReference>
<dbReference type="InterPro" id="IPR041921">
    <property type="entry name" value="NuoE_N"/>
</dbReference>
<dbReference type="PATRIC" id="fig|540747.5.peg.5597"/>
<evidence type="ECO:0000256" key="1">
    <source>
        <dbReference type="ARBA" id="ARBA00010643"/>
    </source>
</evidence>
<evidence type="ECO:0000256" key="2">
    <source>
        <dbReference type="ARBA" id="ARBA00022714"/>
    </source>
</evidence>
<dbReference type="NCBIfam" id="TIGR01958">
    <property type="entry name" value="nuoE_fam"/>
    <property type="match status" value="1"/>
</dbReference>
<dbReference type="EC" id="1.6.5.11" evidence="12"/>
<dbReference type="OrthoDB" id="9807941at2"/>
<evidence type="ECO:0000256" key="8">
    <source>
        <dbReference type="ARBA" id="ARBA00034078"/>
    </source>
</evidence>
<dbReference type="PANTHER" id="PTHR10371">
    <property type="entry name" value="NADH DEHYDROGENASE UBIQUINONE FLAVOPROTEIN 2, MITOCHONDRIAL"/>
    <property type="match status" value="1"/>
</dbReference>
<dbReference type="AlphaFoldDB" id="A0A0T5P920"/>
<evidence type="ECO:0000313" key="14">
    <source>
        <dbReference type="Proteomes" id="UP000325785"/>
    </source>
</evidence>
<keyword evidence="6" id="KW-0411">Iron-sulfur</keyword>
<dbReference type="GO" id="GO:0003954">
    <property type="term" value="F:NADH dehydrogenase activity"/>
    <property type="evidence" value="ECO:0007669"/>
    <property type="project" value="TreeGrafter"/>
</dbReference>
<organism evidence="11 13">
    <name type="scientific">Roseovarius indicus</name>
    <dbReference type="NCBI Taxonomy" id="540747"/>
    <lineage>
        <taxon>Bacteria</taxon>
        <taxon>Pseudomonadati</taxon>
        <taxon>Pseudomonadota</taxon>
        <taxon>Alphaproteobacteria</taxon>
        <taxon>Rhodobacterales</taxon>
        <taxon>Roseobacteraceae</taxon>
        <taxon>Roseovarius</taxon>
    </lineage>
</organism>
<feature type="region of interest" description="Disordered" evidence="10">
    <location>
        <begin position="236"/>
        <end position="340"/>
    </location>
</feature>
<name>A0A0T5P920_9RHOB</name>
<dbReference type="NCBIfam" id="NF009040">
    <property type="entry name" value="PRK12373.1"/>
    <property type="match status" value="1"/>
</dbReference>
<keyword evidence="5" id="KW-0408">Iron</keyword>
<dbReference type="PROSITE" id="PS01099">
    <property type="entry name" value="COMPLEX1_24K"/>
    <property type="match status" value="1"/>
</dbReference>
<dbReference type="Pfam" id="PF01257">
    <property type="entry name" value="2Fe-2S_thioredx"/>
    <property type="match status" value="1"/>
</dbReference>
<dbReference type="Proteomes" id="UP000051401">
    <property type="component" value="Unassembled WGS sequence"/>
</dbReference>
<dbReference type="Gene3D" id="1.10.150.20">
    <property type="entry name" value="5' to 3' exonuclease, C-terminal subdomain"/>
    <property type="match status" value="1"/>
</dbReference>
<dbReference type="EMBL" id="CP031598">
    <property type="protein sequence ID" value="QEW26552.1"/>
    <property type="molecule type" value="Genomic_DNA"/>
</dbReference>
<dbReference type="GO" id="GO:1902494">
    <property type="term" value="C:catalytic complex"/>
    <property type="evidence" value="ECO:0007669"/>
    <property type="project" value="UniProtKB-ARBA"/>
</dbReference>
<comment type="similarity">
    <text evidence="1">Belongs to the complex I 24 kDa subunit family.</text>
</comment>
<comment type="catalytic activity">
    <reaction evidence="9">
        <text>a quinone + NADH + 5 H(+)(in) = a quinol + NAD(+) + 4 H(+)(out)</text>
        <dbReference type="Rhea" id="RHEA:57888"/>
        <dbReference type="ChEBI" id="CHEBI:15378"/>
        <dbReference type="ChEBI" id="CHEBI:24646"/>
        <dbReference type="ChEBI" id="CHEBI:57540"/>
        <dbReference type="ChEBI" id="CHEBI:57945"/>
        <dbReference type="ChEBI" id="CHEBI:132124"/>
    </reaction>
</comment>
<dbReference type="InterPro" id="IPR036249">
    <property type="entry name" value="Thioredoxin-like_sf"/>
</dbReference>
<evidence type="ECO:0000256" key="4">
    <source>
        <dbReference type="ARBA" id="ARBA00022967"/>
    </source>
</evidence>
<dbReference type="GO" id="GO:0046872">
    <property type="term" value="F:metal ion binding"/>
    <property type="evidence" value="ECO:0007669"/>
    <property type="project" value="UniProtKB-KW"/>
</dbReference>
<feature type="compositionally biased region" description="Basic and acidic residues" evidence="10">
    <location>
        <begin position="251"/>
        <end position="340"/>
    </location>
</feature>
<evidence type="ECO:0000313" key="13">
    <source>
        <dbReference type="Proteomes" id="UP000051401"/>
    </source>
</evidence>
<evidence type="ECO:0000256" key="3">
    <source>
        <dbReference type="ARBA" id="ARBA00022723"/>
    </source>
</evidence>
<reference evidence="12 14" key="2">
    <citation type="submission" date="2018-08" db="EMBL/GenBank/DDBJ databases">
        <title>Genetic Globetrotter - A new plasmid hitch-hiking vast phylogenetic and geographic distances.</title>
        <authorList>
            <person name="Vollmers J."/>
            <person name="Petersen J."/>
        </authorList>
    </citation>
    <scope>NUCLEOTIDE SEQUENCE [LARGE SCALE GENOMIC DNA]</scope>
    <source>
        <strain evidence="12 14">DSM 26383</strain>
    </source>
</reference>
<dbReference type="STRING" id="540747.SAMN04488031_101990"/>
<dbReference type="SUPFAM" id="SSF52833">
    <property type="entry name" value="Thioredoxin-like"/>
    <property type="match status" value="1"/>
</dbReference>
<protein>
    <submittedName>
        <fullName evidence="12">NADH-quinone oxidoreductase chain 2</fullName>
        <ecNumber evidence="12">1.6.5.11</ecNumber>
    </submittedName>
</protein>
<sequence length="418" mass="45461">MLRRLHHEQPESFAFTEANRAWAEAQITKYPEGRQASAVIPLLWRAQEQEGWLTRPAIEHVADMLDMAYIRALEVASFYFMFQLQPVGSVAHIQICGTTSCMICGAEDLVGVCRDKIAPNAHEVSADGKFSWEEVECLGACANAPMAQIGKDYYEDLTAERLVEILDELAAGKVPVPGPQNGRYASEPASGLTTLKEFDSGQTKYNASVQLATDIGDTVKRIDGTEVPMLAPWREKGANHQPADPAVNVKEPPKQEAAKDQPVEKAPKAKADDTGVSKAEAQAKEKGKPESKRAPEDKAGKAEKAVPKSKAKAGDKATADAGEGTKPELLSEAREGGPDDLKYIKGVGPKLEQALHDMGVFHFDQIASWTDEEVAWADQNLVGFKGRVSRDDWVSQAKILAEGGTTEFSDRAKKGDVY</sequence>
<keyword evidence="2" id="KW-0001">2Fe-2S</keyword>
<comment type="cofactor">
    <cofactor evidence="8">
        <name>[2Fe-2S] cluster</name>
        <dbReference type="ChEBI" id="CHEBI:190135"/>
    </cofactor>
</comment>
<dbReference type="Gene3D" id="3.40.30.10">
    <property type="entry name" value="Glutaredoxin"/>
    <property type="match status" value="1"/>
</dbReference>
<reference evidence="11 13" key="1">
    <citation type="submission" date="2015-04" db="EMBL/GenBank/DDBJ databases">
        <title>The draft genome sequence of Roseovarius indicus B108T.</title>
        <authorList>
            <person name="Li G."/>
            <person name="Lai Q."/>
            <person name="Shao Z."/>
            <person name="Yan P."/>
        </authorList>
    </citation>
    <scope>NUCLEOTIDE SEQUENCE [LARGE SCALE GENOMIC DNA]</scope>
    <source>
        <strain evidence="11 13">B108</strain>
    </source>
</reference>
<dbReference type="NCBIfam" id="NF005724">
    <property type="entry name" value="PRK07539.1-4"/>
    <property type="match status" value="1"/>
</dbReference>
<evidence type="ECO:0000256" key="5">
    <source>
        <dbReference type="ARBA" id="ARBA00023004"/>
    </source>
</evidence>
<evidence type="ECO:0000256" key="6">
    <source>
        <dbReference type="ARBA" id="ARBA00023014"/>
    </source>
</evidence>
<dbReference type="KEGG" id="rid:RIdsm_02352"/>
<dbReference type="Gene3D" id="1.10.10.1590">
    <property type="entry name" value="NADH-quinone oxidoreductase subunit E"/>
    <property type="match status" value="1"/>
</dbReference>
<dbReference type="RefSeq" id="WP_057816539.1">
    <property type="nucleotide sequence ID" value="NZ_CP031598.1"/>
</dbReference>
<evidence type="ECO:0000256" key="10">
    <source>
        <dbReference type="SAM" id="MobiDB-lite"/>
    </source>
</evidence>
<dbReference type="PANTHER" id="PTHR10371:SF3">
    <property type="entry name" value="NADH DEHYDROGENASE [UBIQUINONE] FLAVOPROTEIN 2, MITOCHONDRIAL"/>
    <property type="match status" value="1"/>
</dbReference>
<keyword evidence="3" id="KW-0479">Metal-binding</keyword>
<keyword evidence="13" id="KW-1185">Reference proteome</keyword>
<dbReference type="GO" id="GO:0031967">
    <property type="term" value="C:organelle envelope"/>
    <property type="evidence" value="ECO:0007669"/>
    <property type="project" value="UniProtKB-ARBA"/>
</dbReference>